<feature type="domain" description="Rhodopsin" evidence="8">
    <location>
        <begin position="33"/>
        <end position="276"/>
    </location>
</feature>
<evidence type="ECO:0000256" key="5">
    <source>
        <dbReference type="ARBA" id="ARBA00038359"/>
    </source>
</evidence>
<accession>A0A8K0WJF1</accession>
<dbReference type="PANTHER" id="PTHR33048">
    <property type="entry name" value="PTH11-LIKE INTEGRAL MEMBRANE PROTEIN (AFU_ORTHOLOGUE AFUA_5G11245)"/>
    <property type="match status" value="1"/>
</dbReference>
<evidence type="ECO:0000313" key="10">
    <source>
        <dbReference type="Proteomes" id="UP000813444"/>
    </source>
</evidence>
<keyword evidence="10" id="KW-1185">Reference proteome</keyword>
<comment type="similarity">
    <text evidence="5">Belongs to the SAT4 family.</text>
</comment>
<dbReference type="Pfam" id="PF20684">
    <property type="entry name" value="Fung_rhodopsin"/>
    <property type="match status" value="1"/>
</dbReference>
<dbReference type="EMBL" id="JAGPNK010000025">
    <property type="protein sequence ID" value="KAH7304200.1"/>
    <property type="molecule type" value="Genomic_DNA"/>
</dbReference>
<keyword evidence="3 7" id="KW-1133">Transmembrane helix</keyword>
<feature type="transmembrane region" description="Helical" evidence="7">
    <location>
        <begin position="91"/>
        <end position="120"/>
    </location>
</feature>
<dbReference type="GO" id="GO:0016020">
    <property type="term" value="C:membrane"/>
    <property type="evidence" value="ECO:0007669"/>
    <property type="project" value="UniProtKB-SubCell"/>
</dbReference>
<evidence type="ECO:0000259" key="8">
    <source>
        <dbReference type="Pfam" id="PF20684"/>
    </source>
</evidence>
<evidence type="ECO:0000256" key="4">
    <source>
        <dbReference type="ARBA" id="ARBA00023136"/>
    </source>
</evidence>
<feature type="compositionally biased region" description="Basic and acidic residues" evidence="6">
    <location>
        <begin position="327"/>
        <end position="341"/>
    </location>
</feature>
<feature type="region of interest" description="Disordered" evidence="6">
    <location>
        <begin position="327"/>
        <end position="347"/>
    </location>
</feature>
<comment type="subcellular location">
    <subcellularLocation>
        <location evidence="1">Membrane</location>
        <topology evidence="1">Multi-pass membrane protein</topology>
    </subcellularLocation>
</comment>
<keyword evidence="2 7" id="KW-0812">Transmembrane</keyword>
<evidence type="ECO:0000256" key="3">
    <source>
        <dbReference type="ARBA" id="ARBA00022989"/>
    </source>
</evidence>
<sequence>MAEVINLPMLPVARQHVVGLSVLAGLGTTCIALRLYGRHFTIGYGWDDLLIVIAWMFSMSLVAEAGFLGTIGCGYDLFPTSPHYATLLNNLTVFMQVILSFQLLYMMALTFVKLSVLVFYQRIFVSPGMKKLVYATIGLIIVWCISHSLAMLFICHPTAFWWDQTIPGGYCLNQIPIYISLIITNIFTDIVIMLLPMLTIWELKMKTTEKLALTAAFSLGIASIAIAVWRLVTVFQVDLAQNITGSLELAVFLCTLETVLALLCVNIPLLRPLYRRFILRQWSSKIDELSNRYATNGDESGGPSRAAEMELDNYSKSRGFEHSTYVEETHLDGDSGSERKLNPYNKGNQTDIVVKTEWTVNRE</sequence>
<gene>
    <name evidence="9" type="ORF">B0I35DRAFT_495614</name>
</gene>
<reference evidence="9" key="1">
    <citation type="journal article" date="2021" name="Nat. Commun.">
        <title>Genetic determinants of endophytism in the Arabidopsis root mycobiome.</title>
        <authorList>
            <person name="Mesny F."/>
            <person name="Miyauchi S."/>
            <person name="Thiergart T."/>
            <person name="Pickel B."/>
            <person name="Atanasova L."/>
            <person name="Karlsson M."/>
            <person name="Huettel B."/>
            <person name="Barry K.W."/>
            <person name="Haridas S."/>
            <person name="Chen C."/>
            <person name="Bauer D."/>
            <person name="Andreopoulos W."/>
            <person name="Pangilinan J."/>
            <person name="LaButti K."/>
            <person name="Riley R."/>
            <person name="Lipzen A."/>
            <person name="Clum A."/>
            <person name="Drula E."/>
            <person name="Henrissat B."/>
            <person name="Kohler A."/>
            <person name="Grigoriev I.V."/>
            <person name="Martin F.M."/>
            <person name="Hacquard S."/>
        </authorList>
    </citation>
    <scope>NUCLEOTIDE SEQUENCE</scope>
    <source>
        <strain evidence="9">MPI-CAGE-CH-0235</strain>
    </source>
</reference>
<evidence type="ECO:0000256" key="2">
    <source>
        <dbReference type="ARBA" id="ARBA00022692"/>
    </source>
</evidence>
<feature type="transmembrane region" description="Helical" evidence="7">
    <location>
        <begin position="249"/>
        <end position="270"/>
    </location>
</feature>
<dbReference type="OrthoDB" id="3529975at2759"/>
<keyword evidence="4 7" id="KW-0472">Membrane</keyword>
<proteinExistence type="inferred from homology"/>
<feature type="transmembrane region" description="Helical" evidence="7">
    <location>
        <begin position="49"/>
        <end position="71"/>
    </location>
</feature>
<dbReference type="Proteomes" id="UP000813444">
    <property type="component" value="Unassembled WGS sequence"/>
</dbReference>
<dbReference type="InterPro" id="IPR049326">
    <property type="entry name" value="Rhodopsin_dom_fungi"/>
</dbReference>
<evidence type="ECO:0000313" key="9">
    <source>
        <dbReference type="EMBL" id="KAH7304200.1"/>
    </source>
</evidence>
<evidence type="ECO:0000256" key="1">
    <source>
        <dbReference type="ARBA" id="ARBA00004141"/>
    </source>
</evidence>
<dbReference type="InterPro" id="IPR052337">
    <property type="entry name" value="SAT4-like"/>
</dbReference>
<dbReference type="AlphaFoldDB" id="A0A8K0WJF1"/>
<feature type="transmembrane region" description="Helical" evidence="7">
    <location>
        <begin position="211"/>
        <end position="229"/>
    </location>
</feature>
<name>A0A8K0WJF1_9HYPO</name>
<organism evidence="9 10">
    <name type="scientific">Stachybotrys elegans</name>
    <dbReference type="NCBI Taxonomy" id="80388"/>
    <lineage>
        <taxon>Eukaryota</taxon>
        <taxon>Fungi</taxon>
        <taxon>Dikarya</taxon>
        <taxon>Ascomycota</taxon>
        <taxon>Pezizomycotina</taxon>
        <taxon>Sordariomycetes</taxon>
        <taxon>Hypocreomycetidae</taxon>
        <taxon>Hypocreales</taxon>
        <taxon>Stachybotryaceae</taxon>
        <taxon>Stachybotrys</taxon>
    </lineage>
</organism>
<feature type="transmembrane region" description="Helical" evidence="7">
    <location>
        <begin position="132"/>
        <end position="155"/>
    </location>
</feature>
<evidence type="ECO:0000256" key="7">
    <source>
        <dbReference type="SAM" id="Phobius"/>
    </source>
</evidence>
<protein>
    <submittedName>
        <fullName evidence="9">Integral membrane protein</fullName>
    </submittedName>
</protein>
<feature type="transmembrane region" description="Helical" evidence="7">
    <location>
        <begin position="175"/>
        <end position="199"/>
    </location>
</feature>
<feature type="transmembrane region" description="Helical" evidence="7">
    <location>
        <begin position="17"/>
        <end position="37"/>
    </location>
</feature>
<dbReference type="PANTHER" id="PTHR33048:SF161">
    <property type="entry name" value="INTEGRAL MEMBRANE PROTEIN"/>
    <property type="match status" value="1"/>
</dbReference>
<evidence type="ECO:0000256" key="6">
    <source>
        <dbReference type="SAM" id="MobiDB-lite"/>
    </source>
</evidence>
<comment type="caution">
    <text evidence="9">The sequence shown here is derived from an EMBL/GenBank/DDBJ whole genome shotgun (WGS) entry which is preliminary data.</text>
</comment>